<dbReference type="AlphaFoldDB" id="A0A6B3L508"/>
<evidence type="ECO:0000313" key="2">
    <source>
        <dbReference type="Proteomes" id="UP000475117"/>
    </source>
</evidence>
<gene>
    <name evidence="1" type="ORF">G3M56_008330</name>
</gene>
<sequence length="58" mass="6308">MLGLAAGGAAIVLMVAGCRTVDEKYSINGERHREGKTRTSWMDEYWAEDRSAGYGGGR</sequence>
<reference evidence="1 2" key="1">
    <citation type="submission" date="2020-12" db="EMBL/GenBank/DDBJ databases">
        <title>Sulforoseuscoccus oceanibium gen. nov., sp. nov., a representative of the phylum Verrucomicrobia with special cytoplasmic membrane, and proposal of Sulforoseuscoccusaceae fam. nov.</title>
        <authorList>
            <person name="Xi F."/>
        </authorList>
    </citation>
    <scope>NUCLEOTIDE SEQUENCE [LARGE SCALE GENOMIC DNA]</scope>
    <source>
        <strain evidence="1 2">T37</strain>
    </source>
</reference>
<dbReference type="Proteomes" id="UP000475117">
    <property type="component" value="Chromosome"/>
</dbReference>
<keyword evidence="2" id="KW-1185">Reference proteome</keyword>
<dbReference type="EMBL" id="CP066776">
    <property type="protein sequence ID" value="QQL43902.1"/>
    <property type="molecule type" value="Genomic_DNA"/>
</dbReference>
<proteinExistence type="predicted"/>
<accession>A0A6B3L508</accession>
<dbReference type="RefSeq" id="WP_164361971.1">
    <property type="nucleotide sequence ID" value="NZ_CP066776.1"/>
</dbReference>
<dbReference type="KEGG" id="soa:G3M56_008330"/>
<evidence type="ECO:0000313" key="1">
    <source>
        <dbReference type="EMBL" id="QQL43902.1"/>
    </source>
</evidence>
<organism evidence="1 2">
    <name type="scientific">Sulfuriroseicoccus oceanibius</name>
    <dbReference type="NCBI Taxonomy" id="2707525"/>
    <lineage>
        <taxon>Bacteria</taxon>
        <taxon>Pseudomonadati</taxon>
        <taxon>Verrucomicrobiota</taxon>
        <taxon>Verrucomicrobiia</taxon>
        <taxon>Verrucomicrobiales</taxon>
        <taxon>Verrucomicrobiaceae</taxon>
        <taxon>Sulfuriroseicoccus</taxon>
    </lineage>
</organism>
<protein>
    <submittedName>
        <fullName evidence="1">Uncharacterized protein</fullName>
    </submittedName>
</protein>
<name>A0A6B3L508_9BACT</name>